<evidence type="ECO:0000313" key="6">
    <source>
        <dbReference type="EMBL" id="ARN73126.1"/>
    </source>
</evidence>
<dbReference type="EMBL" id="CP019343">
    <property type="protein sequence ID" value="ARN73126.1"/>
    <property type="molecule type" value="Genomic_DNA"/>
</dbReference>
<dbReference type="AlphaFoldDB" id="A0A1X9N5X4"/>
<dbReference type="Gene3D" id="2.130.10.10">
    <property type="entry name" value="YVTN repeat-like/Quinoprotein amine dehydrogenase"/>
    <property type="match status" value="1"/>
</dbReference>
<keyword evidence="2" id="KW-0812">Transmembrane</keyword>
<accession>A0A1X9N5X4</accession>
<evidence type="ECO:0000256" key="2">
    <source>
        <dbReference type="ARBA" id="ARBA00022692"/>
    </source>
</evidence>
<evidence type="ECO:0000256" key="3">
    <source>
        <dbReference type="ARBA" id="ARBA00022989"/>
    </source>
</evidence>
<dbReference type="InterPro" id="IPR028994">
    <property type="entry name" value="Integrin_alpha_N"/>
</dbReference>
<dbReference type="STRING" id="716816.BST96_02795"/>
<comment type="subcellular location">
    <subcellularLocation>
        <location evidence="1">Membrane</location>
        <topology evidence="1">Single-pass membrane protein</topology>
    </subcellularLocation>
</comment>
<evidence type="ECO:0000259" key="5">
    <source>
        <dbReference type="Pfam" id="PF13360"/>
    </source>
</evidence>
<keyword evidence="7" id="KW-1185">Reference proteome</keyword>
<dbReference type="GO" id="GO:0016020">
    <property type="term" value="C:membrane"/>
    <property type="evidence" value="ECO:0007669"/>
    <property type="project" value="UniProtKB-SubCell"/>
</dbReference>
<dbReference type="PANTHER" id="PTHR21419:SF30">
    <property type="entry name" value="IG-LIKE DOMAIN-CONTAINING PROTEIN"/>
    <property type="match status" value="1"/>
</dbReference>
<name>A0A1X9N5X4_9GAMM</name>
<dbReference type="KEGG" id="osg:BST96_02795"/>
<dbReference type="PANTHER" id="PTHR21419">
    <property type="match status" value="1"/>
</dbReference>
<feature type="domain" description="Pyrrolo-quinoline quinone repeat" evidence="5">
    <location>
        <begin position="218"/>
        <end position="424"/>
    </location>
</feature>
<dbReference type="Proteomes" id="UP000193450">
    <property type="component" value="Chromosome"/>
</dbReference>
<dbReference type="InterPro" id="IPR011047">
    <property type="entry name" value="Quinoprotein_ADH-like_sf"/>
</dbReference>
<dbReference type="InterPro" id="IPR045232">
    <property type="entry name" value="FAM234"/>
</dbReference>
<organism evidence="6 7">
    <name type="scientific">Oceanicoccus sagamiensis</name>
    <dbReference type="NCBI Taxonomy" id="716816"/>
    <lineage>
        <taxon>Bacteria</taxon>
        <taxon>Pseudomonadati</taxon>
        <taxon>Pseudomonadota</taxon>
        <taxon>Gammaproteobacteria</taxon>
        <taxon>Cellvibrionales</taxon>
        <taxon>Spongiibacteraceae</taxon>
        <taxon>Oceanicoccus</taxon>
    </lineage>
</organism>
<dbReference type="Pfam" id="PF13360">
    <property type="entry name" value="PQQ_2"/>
    <property type="match status" value="1"/>
</dbReference>
<evidence type="ECO:0000256" key="4">
    <source>
        <dbReference type="ARBA" id="ARBA00023136"/>
    </source>
</evidence>
<dbReference type="InterPro" id="IPR015943">
    <property type="entry name" value="WD40/YVTN_repeat-like_dom_sf"/>
</dbReference>
<dbReference type="InterPro" id="IPR002372">
    <property type="entry name" value="PQQ_rpt_dom"/>
</dbReference>
<keyword evidence="4" id="KW-0472">Membrane</keyword>
<evidence type="ECO:0000256" key="1">
    <source>
        <dbReference type="ARBA" id="ARBA00004167"/>
    </source>
</evidence>
<gene>
    <name evidence="6" type="ORF">BST96_02795</name>
</gene>
<reference evidence="6 7" key="1">
    <citation type="submission" date="2016-11" db="EMBL/GenBank/DDBJ databases">
        <title>Trade-off between light-utilization and light-protection in marine flavobacteria.</title>
        <authorList>
            <person name="Kumagai Y."/>
        </authorList>
    </citation>
    <scope>NUCLEOTIDE SEQUENCE [LARGE SCALE GENOMIC DNA]</scope>
    <source>
        <strain evidence="6 7">NBRC 107125</strain>
    </source>
</reference>
<dbReference type="SUPFAM" id="SSF69318">
    <property type="entry name" value="Integrin alpha N-terminal domain"/>
    <property type="match status" value="1"/>
</dbReference>
<protein>
    <recommendedName>
        <fullName evidence="5">Pyrrolo-quinoline quinone repeat domain-containing protein</fullName>
    </recommendedName>
</protein>
<proteinExistence type="predicted"/>
<sequence length="432" mass="46323">MLLLGLVAVLGIKEYQWLSYRAGDIVDGFRQAKAPELKELSATPNWDAVAFLPERGLINPLLVDVSQDGLADILVLDRQGKLTAINGDTGAPLYIVNLPSASSKAFAATPWLEDQALVAINHSTVSLYNHLGEKRWDARTILPELVFAPLLNDVNADGFPDVIASSQEQGLVALDGQYGGRKLWSVNFKEPQGFGAKVLQLQPSVNASSSFLMAGEQGELKAIDIVSGRPVDRWTTNLGPILIAAPTLSRGDQSIVAVYTQEQKLIGLDAVTGNLLWQVAVNDLVTATPLSLRLNTDPQQDILILTQSGDMLAYDGLRGELLWRQSTGLPLQSPPALIDLNDDSIRDIVIAQSSGSVAAFDGLSGQQLAELVVSENEPLVFTPLLAENTADGKVDVIVLSQAGKLHSMSTPVAVPRGTTLWTHDTGSNFHGE</sequence>
<evidence type="ECO:0000313" key="7">
    <source>
        <dbReference type="Proteomes" id="UP000193450"/>
    </source>
</evidence>
<dbReference type="SUPFAM" id="SSF50998">
    <property type="entry name" value="Quinoprotein alcohol dehydrogenase-like"/>
    <property type="match status" value="1"/>
</dbReference>
<keyword evidence="3" id="KW-1133">Transmembrane helix</keyword>